<reference evidence="2" key="1">
    <citation type="journal article" date="2019" name="Sci. Rep.">
        <title>Draft genome of Tanacetum cinerariifolium, the natural source of mosquito coil.</title>
        <authorList>
            <person name="Yamashiro T."/>
            <person name="Shiraishi A."/>
            <person name="Satake H."/>
            <person name="Nakayama K."/>
        </authorList>
    </citation>
    <scope>NUCLEOTIDE SEQUENCE</scope>
</reference>
<comment type="caution">
    <text evidence="2">The sequence shown here is derived from an EMBL/GenBank/DDBJ whole genome shotgun (WGS) entry which is preliminary data.</text>
</comment>
<name>A0A6L2L8X5_TANCI</name>
<feature type="region of interest" description="Disordered" evidence="1">
    <location>
        <begin position="1"/>
        <end position="39"/>
    </location>
</feature>
<dbReference type="EMBL" id="BKCJ010003974">
    <property type="protein sequence ID" value="GEU58273.1"/>
    <property type="molecule type" value="Genomic_DNA"/>
</dbReference>
<gene>
    <name evidence="2" type="ORF">Tci_030251</name>
</gene>
<sequence>MGNVKKSVAERTQSSDTRLEVQDDNSRSGNDTDANDVDIRPIYDEEPMAEVQLTAEFNIFAIGQQHTEQPDIINEGKLFDSCISKVDSEPIHSSNVDTPNIHESKQTLDLSAGTSINVQKEQSLDLSTVGYRVLIDLILHRSSINNNARLSNKFREFFFVFKFGISGLLHQVIIVIADRIRGFPAQSVWSSNSDVPGLPCLLVLIIETSQSRQHEEFQQPEFESYGPKSCKIESKNASENISNELKESTEVKESFDVVLVKKLVSDDKLEKKTIFPHAGKIEFIKAKQQEKPVRKLVKYAEMYRSQGPRRNQKN</sequence>
<evidence type="ECO:0000313" key="2">
    <source>
        <dbReference type="EMBL" id="GEU58273.1"/>
    </source>
</evidence>
<proteinExistence type="predicted"/>
<protein>
    <submittedName>
        <fullName evidence="2">Uncharacterized protein</fullName>
    </submittedName>
</protein>
<evidence type="ECO:0000256" key="1">
    <source>
        <dbReference type="SAM" id="MobiDB-lite"/>
    </source>
</evidence>
<dbReference type="AlphaFoldDB" id="A0A6L2L8X5"/>
<feature type="compositionally biased region" description="Basic and acidic residues" evidence="1">
    <location>
        <begin position="17"/>
        <end position="26"/>
    </location>
</feature>
<organism evidence="2">
    <name type="scientific">Tanacetum cinerariifolium</name>
    <name type="common">Dalmatian daisy</name>
    <name type="synonym">Chrysanthemum cinerariifolium</name>
    <dbReference type="NCBI Taxonomy" id="118510"/>
    <lineage>
        <taxon>Eukaryota</taxon>
        <taxon>Viridiplantae</taxon>
        <taxon>Streptophyta</taxon>
        <taxon>Embryophyta</taxon>
        <taxon>Tracheophyta</taxon>
        <taxon>Spermatophyta</taxon>
        <taxon>Magnoliopsida</taxon>
        <taxon>eudicotyledons</taxon>
        <taxon>Gunneridae</taxon>
        <taxon>Pentapetalae</taxon>
        <taxon>asterids</taxon>
        <taxon>campanulids</taxon>
        <taxon>Asterales</taxon>
        <taxon>Asteraceae</taxon>
        <taxon>Asteroideae</taxon>
        <taxon>Anthemideae</taxon>
        <taxon>Anthemidinae</taxon>
        <taxon>Tanacetum</taxon>
    </lineage>
</organism>
<accession>A0A6L2L8X5</accession>